<protein>
    <recommendedName>
        <fullName evidence="3">BTB domain-containing protein</fullName>
    </recommendedName>
</protein>
<dbReference type="AlphaFoldDB" id="A0A9P3PJJ4"/>
<name>A0A9P3PJJ4_LYOSH</name>
<organism evidence="1 2">
    <name type="scientific">Lyophyllum shimeji</name>
    <name type="common">Hon-shimeji</name>
    <name type="synonym">Tricholoma shimeji</name>
    <dbReference type="NCBI Taxonomy" id="47721"/>
    <lineage>
        <taxon>Eukaryota</taxon>
        <taxon>Fungi</taxon>
        <taxon>Dikarya</taxon>
        <taxon>Basidiomycota</taxon>
        <taxon>Agaricomycotina</taxon>
        <taxon>Agaricomycetes</taxon>
        <taxon>Agaricomycetidae</taxon>
        <taxon>Agaricales</taxon>
        <taxon>Tricholomatineae</taxon>
        <taxon>Lyophyllaceae</taxon>
        <taxon>Lyophyllum</taxon>
    </lineage>
</organism>
<evidence type="ECO:0000313" key="2">
    <source>
        <dbReference type="Proteomes" id="UP001063166"/>
    </source>
</evidence>
<dbReference type="InterPro" id="IPR011333">
    <property type="entry name" value="SKP1/BTB/POZ_sf"/>
</dbReference>
<dbReference type="EMBL" id="BRPK01000003">
    <property type="protein sequence ID" value="GLB36619.1"/>
    <property type="molecule type" value="Genomic_DNA"/>
</dbReference>
<comment type="caution">
    <text evidence="1">The sequence shown here is derived from an EMBL/GenBank/DDBJ whole genome shotgun (WGS) entry which is preliminary data.</text>
</comment>
<evidence type="ECO:0008006" key="3">
    <source>
        <dbReference type="Google" id="ProtNLM"/>
    </source>
</evidence>
<proteinExistence type="predicted"/>
<reference evidence="1" key="1">
    <citation type="submission" date="2022-07" db="EMBL/GenBank/DDBJ databases">
        <title>The genome of Lyophyllum shimeji provides insight into the initial evolution of ectomycorrhizal fungal genome.</title>
        <authorList>
            <person name="Kobayashi Y."/>
            <person name="Shibata T."/>
            <person name="Hirakawa H."/>
            <person name="Shigenobu S."/>
            <person name="Nishiyama T."/>
            <person name="Yamada A."/>
            <person name="Hasebe M."/>
            <person name="Kawaguchi M."/>
        </authorList>
    </citation>
    <scope>NUCLEOTIDE SEQUENCE</scope>
    <source>
        <strain evidence="1">AT787</strain>
    </source>
</reference>
<gene>
    <name evidence="1" type="ORF">LshimejAT787_0309070</name>
</gene>
<accession>A0A9P3PJJ4</accession>
<evidence type="ECO:0000313" key="1">
    <source>
        <dbReference type="EMBL" id="GLB36619.1"/>
    </source>
</evidence>
<dbReference type="OrthoDB" id="3157337at2759"/>
<dbReference type="Proteomes" id="UP001063166">
    <property type="component" value="Unassembled WGS sequence"/>
</dbReference>
<sequence>MTSQWLSYIGSINTPLMVLCFDIIAEAPAAFDHPRRTQYTPGLVRAREAPRLQAVLVRDPVYFAESRNGFCAFQVENTLFNVHQVLLSREQSAFVDMLSLPQPAKGAEGSDETPVFLSDTVQQFRDFLWALYAPPNELFVETGIDRLLNVAEMANKYCFSSLETWTIERIYALAKEPNSGLLNAAAPDVCGRILGVAILCDHQKLQDLVTQHLVSRILWYNTPPEAVLGIAEKYQLHTLIGVCYYRQLVNLERTSICRNSRAAHTAFPESIDIEKRLQFLAAQQSLLRLWEHIRSLPPTLSCAGCPSHAECELAWQLMWFQAGEIDEALRQGSADILGRMKALMLALRKAMAEAPSMTMQCKMAALEAITEIRDEVIEGLVTHFVKPL</sequence>
<dbReference type="Gene3D" id="3.30.710.10">
    <property type="entry name" value="Potassium Channel Kv1.1, Chain A"/>
    <property type="match status" value="1"/>
</dbReference>
<keyword evidence="2" id="KW-1185">Reference proteome</keyword>